<dbReference type="EMBL" id="JAAARO010000013">
    <property type="protein sequence ID" value="KAF5738216.1"/>
    <property type="molecule type" value="Genomic_DNA"/>
</dbReference>
<reference evidence="2 3" key="1">
    <citation type="journal article" date="2020" name="Nat. Commun.">
        <title>Genome of Tripterygium wilfordii and identification of cytochrome P450 involved in triptolide biosynthesis.</title>
        <authorList>
            <person name="Tu L."/>
            <person name="Su P."/>
            <person name="Zhang Z."/>
            <person name="Gao L."/>
            <person name="Wang J."/>
            <person name="Hu T."/>
            <person name="Zhou J."/>
            <person name="Zhang Y."/>
            <person name="Zhao Y."/>
            <person name="Liu Y."/>
            <person name="Song Y."/>
            <person name="Tong Y."/>
            <person name="Lu Y."/>
            <person name="Yang J."/>
            <person name="Xu C."/>
            <person name="Jia M."/>
            <person name="Peters R.J."/>
            <person name="Huang L."/>
            <person name="Gao W."/>
        </authorList>
    </citation>
    <scope>NUCLEOTIDE SEQUENCE [LARGE SCALE GENOMIC DNA]</scope>
    <source>
        <strain evidence="3">cv. XIE 37</strain>
        <tissue evidence="2">Leaf</tissue>
    </source>
</reference>
<evidence type="ECO:0000313" key="2">
    <source>
        <dbReference type="EMBL" id="KAF5738216.1"/>
    </source>
</evidence>
<proteinExistence type="predicted"/>
<dbReference type="InParanoid" id="A0A7J7CWD5"/>
<accession>A0A7J7CWD5</accession>
<keyword evidence="3" id="KW-1185">Reference proteome</keyword>
<gene>
    <name evidence="2" type="ORF">HS088_TW13G01112</name>
</gene>
<name>A0A7J7CWD5_TRIWF</name>
<evidence type="ECO:0000259" key="1">
    <source>
        <dbReference type="Pfam" id="PF25568"/>
    </source>
</evidence>
<evidence type="ECO:0000313" key="3">
    <source>
        <dbReference type="Proteomes" id="UP000593562"/>
    </source>
</evidence>
<dbReference type="AlphaFoldDB" id="A0A7J7CWD5"/>
<feature type="domain" description="AAA+ ATPase At3g28540-like C-terminal" evidence="1">
    <location>
        <begin position="195"/>
        <end position="230"/>
    </location>
</feature>
<dbReference type="InterPro" id="IPR027417">
    <property type="entry name" value="P-loop_NTPase"/>
</dbReference>
<dbReference type="PANTHER" id="PTHR23070">
    <property type="entry name" value="BCS1 AAA-TYPE ATPASE"/>
    <property type="match status" value="1"/>
</dbReference>
<dbReference type="Proteomes" id="UP000593562">
    <property type="component" value="Unassembled WGS sequence"/>
</dbReference>
<dbReference type="Gene3D" id="6.10.280.40">
    <property type="match status" value="1"/>
</dbReference>
<sequence>MTIMETTTMMMFVCEKEVCLLCAGCEEECVEKFKRGCRGEFARAEQRTIFFLSFECEAFTLGLRLSVNSVARNILIPHGAKACDCDFLLKVSVERYVHGVMECVVEGVRGEIEGFIRSVISKLPSENVLTLFIDEEKAFKIRLQNGQQIVGTGKSSLIAAMANYLKFDIYGLQQANVKCDDVLRRLLAGGVQNAASNYLEIKDDHRLYGEIEGLQEDMEVTPAQVAEEIEEQQSLILHLKDW</sequence>
<dbReference type="Pfam" id="PF25568">
    <property type="entry name" value="AAA_lid_At3g28540"/>
    <property type="match status" value="1"/>
</dbReference>
<organism evidence="2 3">
    <name type="scientific">Tripterygium wilfordii</name>
    <name type="common">Thunder God vine</name>
    <dbReference type="NCBI Taxonomy" id="458696"/>
    <lineage>
        <taxon>Eukaryota</taxon>
        <taxon>Viridiplantae</taxon>
        <taxon>Streptophyta</taxon>
        <taxon>Embryophyta</taxon>
        <taxon>Tracheophyta</taxon>
        <taxon>Spermatophyta</taxon>
        <taxon>Magnoliopsida</taxon>
        <taxon>eudicotyledons</taxon>
        <taxon>Gunneridae</taxon>
        <taxon>Pentapetalae</taxon>
        <taxon>rosids</taxon>
        <taxon>fabids</taxon>
        <taxon>Celastrales</taxon>
        <taxon>Celastraceae</taxon>
        <taxon>Tripterygium</taxon>
    </lineage>
</organism>
<dbReference type="InterPro" id="IPR050747">
    <property type="entry name" value="Mitochondrial_chaperone_BCS1"/>
</dbReference>
<dbReference type="InterPro" id="IPR058017">
    <property type="entry name" value="At3g28540-like_C"/>
</dbReference>
<comment type="caution">
    <text evidence="2">The sequence shown here is derived from an EMBL/GenBank/DDBJ whole genome shotgun (WGS) entry which is preliminary data.</text>
</comment>
<protein>
    <submittedName>
        <fullName evidence="2">Katanin p60 ATPase-containing subunit A-like 2</fullName>
    </submittedName>
</protein>
<dbReference type="SUPFAM" id="SSF52540">
    <property type="entry name" value="P-loop containing nucleoside triphosphate hydrolases"/>
    <property type="match status" value="1"/>
</dbReference>